<dbReference type="SUPFAM" id="SSF46955">
    <property type="entry name" value="Putative DNA-binding domain"/>
    <property type="match status" value="2"/>
</dbReference>
<dbReference type="Gene3D" id="1.10.1660.10">
    <property type="match status" value="2"/>
</dbReference>
<keyword evidence="1" id="KW-0678">Repressor</keyword>
<dbReference type="PROSITE" id="PS00552">
    <property type="entry name" value="HTH_MERR_1"/>
    <property type="match status" value="1"/>
</dbReference>
<protein>
    <submittedName>
        <fullName evidence="6">Zinc-responsive transcriptional regulator</fullName>
    </submittedName>
</protein>
<dbReference type="InterPro" id="IPR047057">
    <property type="entry name" value="MerR_fam"/>
</dbReference>
<comment type="caution">
    <text evidence="6">The sequence shown here is derived from an EMBL/GenBank/DDBJ whole genome shotgun (WGS) entry which is preliminary data.</text>
</comment>
<keyword evidence="7" id="KW-1185">Reference proteome</keyword>
<dbReference type="PANTHER" id="PTHR30204">
    <property type="entry name" value="REDOX-CYCLING DRUG-SENSING TRANSCRIPTIONAL ACTIVATOR SOXR"/>
    <property type="match status" value="1"/>
</dbReference>
<dbReference type="EMBL" id="QFGA01000002">
    <property type="protein sequence ID" value="TEB05571.1"/>
    <property type="molecule type" value="Genomic_DNA"/>
</dbReference>
<feature type="domain" description="HTH merR-type" evidence="5">
    <location>
        <begin position="127"/>
        <end position="196"/>
    </location>
</feature>
<dbReference type="CDD" id="cd00592">
    <property type="entry name" value="HTH_MerR-like"/>
    <property type="match status" value="1"/>
</dbReference>
<evidence type="ECO:0000313" key="7">
    <source>
        <dbReference type="Proteomes" id="UP000298324"/>
    </source>
</evidence>
<organism evidence="6 7">
    <name type="scientific">Pelotomaculum schinkii</name>
    <dbReference type="NCBI Taxonomy" id="78350"/>
    <lineage>
        <taxon>Bacteria</taxon>
        <taxon>Bacillati</taxon>
        <taxon>Bacillota</taxon>
        <taxon>Clostridia</taxon>
        <taxon>Eubacteriales</taxon>
        <taxon>Desulfotomaculaceae</taxon>
        <taxon>Pelotomaculum</taxon>
    </lineage>
</organism>
<dbReference type="GO" id="GO:0003677">
    <property type="term" value="F:DNA binding"/>
    <property type="evidence" value="ECO:0007669"/>
    <property type="project" value="UniProtKB-KW"/>
</dbReference>
<evidence type="ECO:0000256" key="2">
    <source>
        <dbReference type="ARBA" id="ARBA00023015"/>
    </source>
</evidence>
<reference evidence="6 7" key="1">
    <citation type="journal article" date="2018" name="Environ. Microbiol.">
        <title>Novel energy conservation strategies and behaviour of Pelotomaculum schinkii driving syntrophic propionate catabolism.</title>
        <authorList>
            <person name="Hidalgo-Ahumada C.A.P."/>
            <person name="Nobu M.K."/>
            <person name="Narihiro T."/>
            <person name="Tamaki H."/>
            <person name="Liu W.T."/>
            <person name="Kamagata Y."/>
            <person name="Stams A.J.M."/>
            <person name="Imachi H."/>
            <person name="Sousa D.Z."/>
        </authorList>
    </citation>
    <scope>NUCLEOTIDE SEQUENCE [LARGE SCALE GENOMIC DNA]</scope>
    <source>
        <strain evidence="6 7">HH</strain>
    </source>
</reference>
<dbReference type="Pfam" id="PF13411">
    <property type="entry name" value="MerR_1"/>
    <property type="match status" value="1"/>
</dbReference>
<keyword evidence="2" id="KW-0805">Transcription regulation</keyword>
<name>A0A4Y7RA86_9FIRM</name>
<dbReference type="PANTHER" id="PTHR30204:SF69">
    <property type="entry name" value="MERR-FAMILY TRANSCRIPTIONAL REGULATOR"/>
    <property type="match status" value="1"/>
</dbReference>
<proteinExistence type="predicted"/>
<evidence type="ECO:0000256" key="3">
    <source>
        <dbReference type="ARBA" id="ARBA00023125"/>
    </source>
</evidence>
<dbReference type="Proteomes" id="UP000298324">
    <property type="component" value="Unassembled WGS sequence"/>
</dbReference>
<dbReference type="Pfam" id="PF00376">
    <property type="entry name" value="MerR"/>
    <property type="match status" value="1"/>
</dbReference>
<evidence type="ECO:0000256" key="1">
    <source>
        <dbReference type="ARBA" id="ARBA00022491"/>
    </source>
</evidence>
<dbReference type="AlphaFoldDB" id="A0A4Y7RA86"/>
<dbReference type="GO" id="GO:0003700">
    <property type="term" value="F:DNA-binding transcription factor activity"/>
    <property type="evidence" value="ECO:0007669"/>
    <property type="project" value="InterPro"/>
</dbReference>
<dbReference type="RefSeq" id="WP_190240571.1">
    <property type="nucleotide sequence ID" value="NZ_QFGA01000002.1"/>
</dbReference>
<evidence type="ECO:0000259" key="5">
    <source>
        <dbReference type="PROSITE" id="PS50937"/>
    </source>
</evidence>
<dbReference type="SMART" id="SM00422">
    <property type="entry name" value="HTH_MERR"/>
    <property type="match status" value="2"/>
</dbReference>
<evidence type="ECO:0000256" key="4">
    <source>
        <dbReference type="ARBA" id="ARBA00023163"/>
    </source>
</evidence>
<gene>
    <name evidence="6" type="ORF">Psch_02612</name>
</gene>
<evidence type="ECO:0000313" key="6">
    <source>
        <dbReference type="EMBL" id="TEB05571.1"/>
    </source>
</evidence>
<dbReference type="InterPro" id="IPR000551">
    <property type="entry name" value="MerR-type_HTH_dom"/>
</dbReference>
<accession>A0A4Y7RA86</accession>
<keyword evidence="3" id="KW-0238">DNA-binding</keyword>
<keyword evidence="4" id="KW-0804">Transcription</keyword>
<dbReference type="PROSITE" id="PS50937">
    <property type="entry name" value="HTH_MERR_2"/>
    <property type="match status" value="2"/>
</dbReference>
<sequence>MKTYKTSQIAEKCRVHPNTVRQYEELGFLPPVPRADNGYRQYGELHLEHVLLVKTAYRSTWLGGVIRQKALAVLSLSAAGSYKEAMRAAQEHLALVSAEREKAEIAAWFLEEWAAVSDNLTGSDLRSWKTKDIANRLDITLDMLRSWERNGLISVPRNQDNGYRYYGEHEIRRLYVIRALRKARFSLMSIYSMFCHYDRGIREGLTGILNELPPDEENIFYNTNEWLTKIRSIEQSAHELISRLTVIKNLCSL</sequence>
<feature type="domain" description="HTH merR-type" evidence="5">
    <location>
        <begin position="3"/>
        <end position="56"/>
    </location>
</feature>
<dbReference type="InterPro" id="IPR009061">
    <property type="entry name" value="DNA-bd_dom_put_sf"/>
</dbReference>